<reference evidence="2" key="1">
    <citation type="journal article" date="2019" name="Plant Biotechnol. J.">
        <title>Genome sequencing of the Australian wild diploid species Gossypium australe highlights disease resistance and delayed gland morphogenesis.</title>
        <authorList>
            <person name="Cai Y."/>
            <person name="Cai X."/>
            <person name="Wang Q."/>
            <person name="Wang P."/>
            <person name="Zhang Y."/>
            <person name="Cai C."/>
            <person name="Xu Y."/>
            <person name="Wang K."/>
            <person name="Zhou Z."/>
            <person name="Wang C."/>
            <person name="Geng S."/>
            <person name="Li B."/>
            <person name="Dong Q."/>
            <person name="Hou Y."/>
            <person name="Wang H."/>
            <person name="Ai P."/>
            <person name="Liu Z."/>
            <person name="Yi F."/>
            <person name="Sun M."/>
            <person name="An G."/>
            <person name="Cheng J."/>
            <person name="Zhang Y."/>
            <person name="Shi Q."/>
            <person name="Xie Y."/>
            <person name="Shi X."/>
            <person name="Chang Y."/>
            <person name="Huang F."/>
            <person name="Chen Y."/>
            <person name="Hong S."/>
            <person name="Mi L."/>
            <person name="Sun Q."/>
            <person name="Zhang L."/>
            <person name="Zhou B."/>
            <person name="Peng R."/>
            <person name="Zhang X."/>
            <person name="Liu F."/>
        </authorList>
    </citation>
    <scope>NUCLEOTIDE SEQUENCE [LARGE SCALE GENOMIC DNA]</scope>
    <source>
        <strain evidence="2">cv. PA1801</strain>
    </source>
</reference>
<protein>
    <submittedName>
        <fullName evidence="1">Casein kinase II subunit alpha, chloroplastic-like</fullName>
    </submittedName>
</protein>
<keyword evidence="2" id="KW-1185">Reference proteome</keyword>
<dbReference type="Proteomes" id="UP000325315">
    <property type="component" value="Unassembled WGS sequence"/>
</dbReference>
<accession>A0A5B6UFL1</accession>
<organism evidence="1 2">
    <name type="scientific">Gossypium australe</name>
    <dbReference type="NCBI Taxonomy" id="47621"/>
    <lineage>
        <taxon>Eukaryota</taxon>
        <taxon>Viridiplantae</taxon>
        <taxon>Streptophyta</taxon>
        <taxon>Embryophyta</taxon>
        <taxon>Tracheophyta</taxon>
        <taxon>Spermatophyta</taxon>
        <taxon>Magnoliopsida</taxon>
        <taxon>eudicotyledons</taxon>
        <taxon>Gunneridae</taxon>
        <taxon>Pentapetalae</taxon>
        <taxon>rosids</taxon>
        <taxon>malvids</taxon>
        <taxon>Malvales</taxon>
        <taxon>Malvaceae</taxon>
        <taxon>Malvoideae</taxon>
        <taxon>Gossypium</taxon>
    </lineage>
</organism>
<dbReference type="EMBL" id="SMMG02000027">
    <property type="protein sequence ID" value="KAA3452535.1"/>
    <property type="molecule type" value="Genomic_DNA"/>
</dbReference>
<dbReference type="OrthoDB" id="986409at2759"/>
<name>A0A5B6UFL1_9ROSI</name>
<comment type="caution">
    <text evidence="1">The sequence shown here is derived from an EMBL/GenBank/DDBJ whole genome shotgun (WGS) entry which is preliminary data.</text>
</comment>
<gene>
    <name evidence="1" type="ORF">EPI10_034470</name>
</gene>
<keyword evidence="1" id="KW-0808">Transferase</keyword>
<dbReference type="AlphaFoldDB" id="A0A5B6UFL1"/>
<keyword evidence="1" id="KW-0418">Kinase</keyword>
<evidence type="ECO:0000313" key="1">
    <source>
        <dbReference type="EMBL" id="KAA3452535.1"/>
    </source>
</evidence>
<evidence type="ECO:0000313" key="2">
    <source>
        <dbReference type="Proteomes" id="UP000325315"/>
    </source>
</evidence>
<dbReference type="GO" id="GO:0016301">
    <property type="term" value="F:kinase activity"/>
    <property type="evidence" value="ECO:0007669"/>
    <property type="project" value="UniProtKB-KW"/>
</dbReference>
<sequence length="61" mass="7076">MDYSSGLDGAIEGALMNKTYEDAYELIENMTMNSYPWPNVRFIHGQRPSTVKAVREDDRYQ</sequence>
<proteinExistence type="predicted"/>